<proteinExistence type="predicted"/>
<dbReference type="SMART" id="SM00355">
    <property type="entry name" value="ZnF_C2H2"/>
    <property type="match status" value="2"/>
</dbReference>
<evidence type="ECO:0000256" key="1">
    <source>
        <dbReference type="PROSITE-ProRule" id="PRU00042"/>
    </source>
</evidence>
<reference evidence="5" key="1">
    <citation type="submission" date="2016-06" db="UniProtKB">
        <authorList>
            <consortium name="WormBaseParasite"/>
        </authorList>
    </citation>
    <scope>IDENTIFICATION</scope>
</reference>
<evidence type="ECO:0000313" key="4">
    <source>
        <dbReference type="Proteomes" id="UP000275846"/>
    </source>
</evidence>
<dbReference type="WBParaSite" id="SSLN_0000501501-mRNA-1">
    <property type="protein sequence ID" value="SSLN_0000501501-mRNA-1"/>
    <property type="gene ID" value="SSLN_0000501501"/>
</dbReference>
<dbReference type="OrthoDB" id="10070415at2759"/>
<dbReference type="AlphaFoldDB" id="A0A183SKW2"/>
<feature type="domain" description="C2H2-type" evidence="2">
    <location>
        <begin position="259"/>
        <end position="281"/>
    </location>
</feature>
<keyword evidence="1" id="KW-0479">Metal-binding</keyword>
<evidence type="ECO:0000313" key="3">
    <source>
        <dbReference type="EMBL" id="VDL91245.1"/>
    </source>
</evidence>
<sequence>MKGYVDRNELKNFFKAIKAIYGPCIKGNARLLSSDGTTLLTEKSQILKHWAEHFRSVLNCSSASSDAAIGRLPEVDTNNDLDLPPSLPETIRTVQQISSGKAPGSDAIPPKVYKHCVPRLMAELTTLFQHSPTIIGTTSIFSSPFTFTTATTTAFTFTTIPTLSQHSPTIIGTTSIYSSPFTFTTATTTTFTFTTTTTFTFTTTTTTTTTSDGDSLLNCPQCDRTFTSRIGLVGHFQIHRTETGKPVPGAPTHSKDSRLQCSHCPRAFTHHMGLFGHIRIHDSGIHHNDDNTDTPCTP</sequence>
<dbReference type="STRING" id="70667.A0A183SKW2"/>
<organism evidence="5">
    <name type="scientific">Schistocephalus solidus</name>
    <name type="common">Tapeworm</name>
    <dbReference type="NCBI Taxonomy" id="70667"/>
    <lineage>
        <taxon>Eukaryota</taxon>
        <taxon>Metazoa</taxon>
        <taxon>Spiralia</taxon>
        <taxon>Lophotrochozoa</taxon>
        <taxon>Platyhelminthes</taxon>
        <taxon>Cestoda</taxon>
        <taxon>Eucestoda</taxon>
        <taxon>Diphyllobothriidea</taxon>
        <taxon>Diphyllobothriidae</taxon>
        <taxon>Schistocephalus</taxon>
    </lineage>
</organism>
<keyword evidence="1" id="KW-0862">Zinc</keyword>
<protein>
    <submittedName>
        <fullName evidence="5">C2H2-type domain-containing protein</fullName>
    </submittedName>
</protein>
<dbReference type="GO" id="GO:0008270">
    <property type="term" value="F:zinc ion binding"/>
    <property type="evidence" value="ECO:0007669"/>
    <property type="project" value="UniProtKB-KW"/>
</dbReference>
<name>A0A183SKW2_SCHSO</name>
<feature type="domain" description="C2H2-type" evidence="2">
    <location>
        <begin position="217"/>
        <end position="244"/>
    </location>
</feature>
<dbReference type="PROSITE" id="PS50157">
    <property type="entry name" value="ZINC_FINGER_C2H2_2"/>
    <property type="match status" value="2"/>
</dbReference>
<evidence type="ECO:0000259" key="2">
    <source>
        <dbReference type="PROSITE" id="PS50157"/>
    </source>
</evidence>
<dbReference type="InterPro" id="IPR036236">
    <property type="entry name" value="Znf_C2H2_sf"/>
</dbReference>
<dbReference type="Pfam" id="PF00096">
    <property type="entry name" value="zf-C2H2"/>
    <property type="match status" value="1"/>
</dbReference>
<gene>
    <name evidence="3" type="ORF">SSLN_LOCUS4860</name>
</gene>
<dbReference type="EMBL" id="UYSU01033025">
    <property type="protein sequence ID" value="VDL91245.1"/>
    <property type="molecule type" value="Genomic_DNA"/>
</dbReference>
<dbReference type="SUPFAM" id="SSF57667">
    <property type="entry name" value="beta-beta-alpha zinc fingers"/>
    <property type="match status" value="1"/>
</dbReference>
<dbReference type="Gene3D" id="3.30.160.60">
    <property type="entry name" value="Classic Zinc Finger"/>
    <property type="match status" value="1"/>
</dbReference>
<keyword evidence="4" id="KW-1185">Reference proteome</keyword>
<dbReference type="InterPro" id="IPR013087">
    <property type="entry name" value="Znf_C2H2_type"/>
</dbReference>
<reference evidence="3 4" key="2">
    <citation type="submission" date="2018-11" db="EMBL/GenBank/DDBJ databases">
        <authorList>
            <consortium name="Pathogen Informatics"/>
        </authorList>
    </citation>
    <scope>NUCLEOTIDE SEQUENCE [LARGE SCALE GENOMIC DNA]</scope>
    <source>
        <strain evidence="3 4">NST_G2</strain>
    </source>
</reference>
<dbReference type="PROSITE" id="PS00028">
    <property type="entry name" value="ZINC_FINGER_C2H2_1"/>
    <property type="match status" value="2"/>
</dbReference>
<keyword evidence="1" id="KW-0863">Zinc-finger</keyword>
<dbReference type="Proteomes" id="UP000275846">
    <property type="component" value="Unassembled WGS sequence"/>
</dbReference>
<evidence type="ECO:0000313" key="5">
    <source>
        <dbReference type="WBParaSite" id="SSLN_0000501501-mRNA-1"/>
    </source>
</evidence>
<accession>A0A183SKW2</accession>